<accession>A0ABR7HYE6</accession>
<reference evidence="2 3" key="1">
    <citation type="submission" date="2020-08" db="EMBL/GenBank/DDBJ databases">
        <title>Genome public.</title>
        <authorList>
            <person name="Liu C."/>
            <person name="Sun Q."/>
        </authorList>
    </citation>
    <scope>NUCLEOTIDE SEQUENCE [LARGE SCALE GENOMIC DNA]</scope>
    <source>
        <strain evidence="2 3">27-44</strain>
    </source>
</reference>
<dbReference type="PANTHER" id="PTHR33933:SF1">
    <property type="entry name" value="PROTEIN ADENYLYLTRANSFERASE MNTA-RELATED"/>
    <property type="match status" value="1"/>
</dbReference>
<dbReference type="RefSeq" id="WP_187002662.1">
    <property type="nucleotide sequence ID" value="NZ_JACOQE010000001.1"/>
</dbReference>
<protein>
    <submittedName>
        <fullName evidence="2">Nucleotidyltransferase domain-containing protein</fullName>
    </submittedName>
</protein>
<organism evidence="2 3">
    <name type="scientific">Blautia intestinalis</name>
    <dbReference type="NCBI Taxonomy" id="2763028"/>
    <lineage>
        <taxon>Bacteria</taxon>
        <taxon>Bacillati</taxon>
        <taxon>Bacillota</taxon>
        <taxon>Clostridia</taxon>
        <taxon>Lachnospirales</taxon>
        <taxon>Lachnospiraceae</taxon>
        <taxon>Blautia</taxon>
    </lineage>
</organism>
<keyword evidence="3" id="KW-1185">Reference proteome</keyword>
<evidence type="ECO:0000313" key="3">
    <source>
        <dbReference type="Proteomes" id="UP000633936"/>
    </source>
</evidence>
<dbReference type="CDD" id="cd05403">
    <property type="entry name" value="NT_KNTase_like"/>
    <property type="match status" value="1"/>
</dbReference>
<dbReference type="InterPro" id="IPR041633">
    <property type="entry name" value="Polbeta"/>
</dbReference>
<dbReference type="Pfam" id="PF18765">
    <property type="entry name" value="Polbeta"/>
    <property type="match status" value="1"/>
</dbReference>
<comment type="caution">
    <text evidence="2">The sequence shown here is derived from an EMBL/GenBank/DDBJ whole genome shotgun (WGS) entry which is preliminary data.</text>
</comment>
<dbReference type="InterPro" id="IPR043519">
    <property type="entry name" value="NT_sf"/>
</dbReference>
<sequence length="116" mass="13863">MYFEWGDDMILSRHRMSMDQAIKKLVEEFSEYIKEIYLYGSCARGEQKFSSDVDLFVRVKENTPSRVLRKMRIEAMPDEENLPEVDLKFTSGESFSQSYRFNENIKKEGKLIWKKD</sequence>
<evidence type="ECO:0000313" key="2">
    <source>
        <dbReference type="EMBL" id="MBC5739273.1"/>
    </source>
</evidence>
<dbReference type="EMBL" id="JACOQE010000001">
    <property type="protein sequence ID" value="MBC5739273.1"/>
    <property type="molecule type" value="Genomic_DNA"/>
</dbReference>
<dbReference type="Gene3D" id="3.30.460.10">
    <property type="entry name" value="Beta Polymerase, domain 2"/>
    <property type="match status" value="1"/>
</dbReference>
<proteinExistence type="predicted"/>
<dbReference type="SUPFAM" id="SSF81301">
    <property type="entry name" value="Nucleotidyltransferase"/>
    <property type="match status" value="1"/>
</dbReference>
<dbReference type="InterPro" id="IPR052548">
    <property type="entry name" value="Type_VII_TA_antitoxin"/>
</dbReference>
<gene>
    <name evidence="2" type="ORF">H8Z79_02140</name>
</gene>
<feature type="domain" description="Polymerase beta nucleotidyltransferase" evidence="1">
    <location>
        <begin position="23"/>
        <end position="116"/>
    </location>
</feature>
<dbReference type="PANTHER" id="PTHR33933">
    <property type="entry name" value="NUCLEOTIDYLTRANSFERASE"/>
    <property type="match status" value="1"/>
</dbReference>
<dbReference type="Proteomes" id="UP000633936">
    <property type="component" value="Unassembled WGS sequence"/>
</dbReference>
<name>A0ABR7HYE6_9FIRM</name>
<evidence type="ECO:0000259" key="1">
    <source>
        <dbReference type="Pfam" id="PF18765"/>
    </source>
</evidence>